<organism evidence="7 8">
    <name type="scientific">Acidipila rosea</name>
    <dbReference type="NCBI Taxonomy" id="768535"/>
    <lineage>
        <taxon>Bacteria</taxon>
        <taxon>Pseudomonadati</taxon>
        <taxon>Acidobacteriota</taxon>
        <taxon>Terriglobia</taxon>
        <taxon>Terriglobales</taxon>
        <taxon>Acidobacteriaceae</taxon>
        <taxon>Acidipila</taxon>
    </lineage>
</organism>
<feature type="domain" description="Histidine kinase" evidence="6">
    <location>
        <begin position="609"/>
        <end position="696"/>
    </location>
</feature>
<keyword evidence="5" id="KW-1133">Transmembrane helix</keyword>
<dbReference type="Gene3D" id="2.60.120.560">
    <property type="entry name" value="Exo-inulinase, domain 1"/>
    <property type="match status" value="1"/>
</dbReference>
<dbReference type="InterPro" id="IPR036890">
    <property type="entry name" value="HATPase_C_sf"/>
</dbReference>
<dbReference type="GO" id="GO:0046983">
    <property type="term" value="F:protein dimerization activity"/>
    <property type="evidence" value="ECO:0007669"/>
    <property type="project" value="InterPro"/>
</dbReference>
<dbReference type="InterPro" id="IPR050482">
    <property type="entry name" value="Sensor_HK_TwoCompSys"/>
</dbReference>
<evidence type="ECO:0000256" key="3">
    <source>
        <dbReference type="ARBA" id="ARBA00023012"/>
    </source>
</evidence>
<dbReference type="PANTHER" id="PTHR24421">
    <property type="entry name" value="NITRATE/NITRITE SENSOR PROTEIN NARX-RELATED"/>
    <property type="match status" value="1"/>
</dbReference>
<keyword evidence="1" id="KW-0808">Transferase</keyword>
<dbReference type="CDD" id="cd16917">
    <property type="entry name" value="HATPase_UhpB-NarQ-NarX-like"/>
    <property type="match status" value="1"/>
</dbReference>
<dbReference type="PROSITE" id="PS50109">
    <property type="entry name" value="HIS_KIN"/>
    <property type="match status" value="1"/>
</dbReference>
<reference evidence="7 8" key="1">
    <citation type="submission" date="2019-03" db="EMBL/GenBank/DDBJ databases">
        <title>Genomic Encyclopedia of Type Strains, Phase IV (KMG-IV): sequencing the most valuable type-strain genomes for metagenomic binning, comparative biology and taxonomic classification.</title>
        <authorList>
            <person name="Goeker M."/>
        </authorList>
    </citation>
    <scope>NUCLEOTIDE SEQUENCE [LARGE SCALE GENOMIC DNA]</scope>
    <source>
        <strain evidence="7 8">DSM 103428</strain>
    </source>
</reference>
<feature type="transmembrane region" description="Helical" evidence="5">
    <location>
        <begin position="12"/>
        <end position="30"/>
    </location>
</feature>
<dbReference type="SUPFAM" id="SSF55874">
    <property type="entry name" value="ATPase domain of HSP90 chaperone/DNA topoisomerase II/histidine kinase"/>
    <property type="match status" value="1"/>
</dbReference>
<gene>
    <name evidence="7" type="ORF">C7378_0304</name>
</gene>
<name>A0A4V2PVQ4_9BACT</name>
<keyword evidence="5" id="KW-0472">Membrane</keyword>
<evidence type="ECO:0000259" key="6">
    <source>
        <dbReference type="PROSITE" id="PS50109"/>
    </source>
</evidence>
<feature type="region of interest" description="Disordered" evidence="4">
    <location>
        <begin position="252"/>
        <end position="271"/>
    </location>
</feature>
<dbReference type="RefSeq" id="WP_165876582.1">
    <property type="nucleotide sequence ID" value="NZ_SMGK01000001.1"/>
</dbReference>
<dbReference type="InterPro" id="IPR003594">
    <property type="entry name" value="HATPase_dom"/>
</dbReference>
<dbReference type="GO" id="GO:0000155">
    <property type="term" value="F:phosphorelay sensor kinase activity"/>
    <property type="evidence" value="ECO:0007669"/>
    <property type="project" value="InterPro"/>
</dbReference>
<dbReference type="InterPro" id="IPR010496">
    <property type="entry name" value="AL/BT2_dom"/>
</dbReference>
<dbReference type="InterPro" id="IPR011712">
    <property type="entry name" value="Sig_transdc_His_kin_sub3_dim/P"/>
</dbReference>
<dbReference type="PANTHER" id="PTHR24421:SF62">
    <property type="entry name" value="SENSORY TRANSDUCTION HISTIDINE KINASE"/>
    <property type="match status" value="1"/>
</dbReference>
<dbReference type="EMBL" id="SMGK01000001">
    <property type="protein sequence ID" value="TCK75321.1"/>
    <property type="molecule type" value="Genomic_DNA"/>
</dbReference>
<dbReference type="GO" id="GO:0016787">
    <property type="term" value="F:hydrolase activity"/>
    <property type="evidence" value="ECO:0007669"/>
    <property type="project" value="InterPro"/>
</dbReference>
<evidence type="ECO:0000256" key="5">
    <source>
        <dbReference type="SAM" id="Phobius"/>
    </source>
</evidence>
<evidence type="ECO:0000256" key="1">
    <source>
        <dbReference type="ARBA" id="ARBA00022679"/>
    </source>
</evidence>
<evidence type="ECO:0000256" key="2">
    <source>
        <dbReference type="ARBA" id="ARBA00022777"/>
    </source>
</evidence>
<proteinExistence type="predicted"/>
<dbReference type="Proteomes" id="UP000295210">
    <property type="component" value="Unassembled WGS sequence"/>
</dbReference>
<evidence type="ECO:0000313" key="8">
    <source>
        <dbReference type="Proteomes" id="UP000295210"/>
    </source>
</evidence>
<sequence length="731" mass="79349">MTLNLTGRKKLISFGVVAALVIATLGLIAYQRSPTHGLPYRDSFAAGSADEWTAFGGTWELVNGAMRNDSDERGAKLLTGSKHWQNYSIEADVMLLGLGGDAGLVIRSSDEEEGVDAYHGYYAGLRTIDNVLTLGRADYGYSEVNFPLRPRGLAVQASRWYHLKLLAYGCQLVASARLLQQPDLTVASITDEDCIRSGRVGLRSYSSGGVWRNVVVKAATKHDFDQMLALEHTQQSSHAQYSIADLPAQGVSLAPPADNRPQALPSSPNTQPISSLRLASLAKPTKATVRGIVILNSPALFVQDSTGGVAVQQAQPQPLKVGDEVEVTGEVQANAFSSTLENATVRILWEGTPMPAVSVTASQAATGAFDATFVEITGRLLRKEYGRDDTLLLQFNSGPQAFRAIIKRGRGSYLYSRLRPDSILRLRGVSVVDPTYTQGATPFAVLVRSSDDVDVLAGPPWWTARHLVAIAIGLLILTLIANFIYHRIDNLRLQAVAEEREHLAYEMHDTLAQSVAGIGFQLEAIRIGMPEGLAKVHHQLDLASELVRHSHAEARRTIDMLRPQQLESQGLLTALSHCARRLVEGGTVKVVTQSAGDIRQLPLRVADALYRIGQEAVANAVRHGRPTSITINLEYQKSGVRLLIGDDGSGFTAGEQTQGFGVQGMRKRASSISASLEISSNKGAGTLVTVTAPLMPRLTMTSWPAFLWNYLMEHTRNVTVGSKSNPHPYRR</sequence>
<evidence type="ECO:0000313" key="7">
    <source>
        <dbReference type="EMBL" id="TCK75321.1"/>
    </source>
</evidence>
<dbReference type="Pfam" id="PF06439">
    <property type="entry name" value="3keto-disac_hyd"/>
    <property type="match status" value="1"/>
</dbReference>
<keyword evidence="8" id="KW-1185">Reference proteome</keyword>
<dbReference type="Gene3D" id="3.30.565.10">
    <property type="entry name" value="Histidine kinase-like ATPase, C-terminal domain"/>
    <property type="match status" value="1"/>
</dbReference>
<dbReference type="InterPro" id="IPR005467">
    <property type="entry name" value="His_kinase_dom"/>
</dbReference>
<keyword evidence="5" id="KW-0812">Transmembrane</keyword>
<dbReference type="Gene3D" id="1.20.5.1930">
    <property type="match status" value="1"/>
</dbReference>
<keyword evidence="3" id="KW-0902">Two-component regulatory system</keyword>
<dbReference type="GO" id="GO:0016020">
    <property type="term" value="C:membrane"/>
    <property type="evidence" value="ECO:0007669"/>
    <property type="project" value="InterPro"/>
</dbReference>
<dbReference type="Pfam" id="PF02518">
    <property type="entry name" value="HATPase_c"/>
    <property type="match status" value="1"/>
</dbReference>
<dbReference type="SMART" id="SM00387">
    <property type="entry name" value="HATPase_c"/>
    <property type="match status" value="1"/>
</dbReference>
<dbReference type="AlphaFoldDB" id="A0A4V2PVQ4"/>
<protein>
    <submittedName>
        <fullName evidence="7">Histidine kinase/DNA gyrase B/HSP90-like ATPase</fullName>
    </submittedName>
</protein>
<feature type="transmembrane region" description="Helical" evidence="5">
    <location>
        <begin position="467"/>
        <end position="485"/>
    </location>
</feature>
<keyword evidence="2 7" id="KW-0418">Kinase</keyword>
<comment type="caution">
    <text evidence="7">The sequence shown here is derived from an EMBL/GenBank/DDBJ whole genome shotgun (WGS) entry which is preliminary data.</text>
</comment>
<evidence type="ECO:0000256" key="4">
    <source>
        <dbReference type="SAM" id="MobiDB-lite"/>
    </source>
</evidence>
<accession>A0A4V2PVQ4</accession>
<dbReference type="Pfam" id="PF07730">
    <property type="entry name" value="HisKA_3"/>
    <property type="match status" value="1"/>
</dbReference>